<dbReference type="InterPro" id="IPR036736">
    <property type="entry name" value="ACP-like_sf"/>
</dbReference>
<keyword evidence="1" id="KW-0596">Phosphopantetheine</keyword>
<evidence type="ECO:0000256" key="3">
    <source>
        <dbReference type="ARBA" id="ARBA00022679"/>
    </source>
</evidence>
<evidence type="ECO:0000256" key="1">
    <source>
        <dbReference type="ARBA" id="ARBA00022450"/>
    </source>
</evidence>
<keyword evidence="4" id="KW-0511">Multifunctional enzyme</keyword>
<dbReference type="InterPro" id="IPR050091">
    <property type="entry name" value="PKS_NRPS_Biosynth_Enz"/>
</dbReference>
<dbReference type="PROSITE" id="PS50075">
    <property type="entry name" value="CARRIER"/>
    <property type="match status" value="1"/>
</dbReference>
<dbReference type="Proteomes" id="UP001595975">
    <property type="component" value="Unassembled WGS sequence"/>
</dbReference>
<reference evidence="7" key="1">
    <citation type="journal article" date="2019" name="Int. J. Syst. Evol. Microbiol.">
        <title>The Global Catalogue of Microorganisms (GCM) 10K type strain sequencing project: providing services to taxonomists for standard genome sequencing and annotation.</title>
        <authorList>
            <consortium name="The Broad Institute Genomics Platform"/>
            <consortium name="The Broad Institute Genome Sequencing Center for Infectious Disease"/>
            <person name="Wu L."/>
            <person name="Ma J."/>
        </authorList>
    </citation>
    <scope>NUCLEOTIDE SEQUENCE [LARGE SCALE GENOMIC DNA]</scope>
    <source>
        <strain evidence="7">CGMCC 4.1437</strain>
    </source>
</reference>
<feature type="non-terminal residue" evidence="6">
    <location>
        <position position="1"/>
    </location>
</feature>
<name>A0ABW0XGA1_9ACTN</name>
<protein>
    <submittedName>
        <fullName evidence="6">Beta-ketoacyl reductase</fullName>
    </submittedName>
</protein>
<evidence type="ECO:0000259" key="5">
    <source>
        <dbReference type="PROSITE" id="PS50075"/>
    </source>
</evidence>
<accession>A0ABW0XGA1</accession>
<evidence type="ECO:0000256" key="2">
    <source>
        <dbReference type="ARBA" id="ARBA00022553"/>
    </source>
</evidence>
<sequence length="277" mass="29637">LATHRTHHGHPTTSYAWGLWNTQGGMTGTLAQADRARMARMGILPIDPELGLELFDAGLRSERAALVPSRFDLAALHDPAPLFRSLVRTPVRRAAASAGGGTAPAAGTGGTDATGLADRLAGLDHEERRTVLRRLVLDHVADVLGHTGTDTLDPERGLLDQGLDSLTAVELRNRLGTAVGHRLPSTLIFDHPTVLALAGYLDTEVLPAPGLGLAELDRLEELLLTLPTDGEQREQLTRRLQEVLTKAGIEPADATGRLLETASDDELFDFIDNELGS</sequence>
<comment type="caution">
    <text evidence="6">The sequence shown here is derived from an EMBL/GenBank/DDBJ whole genome shotgun (WGS) entry which is preliminary data.</text>
</comment>
<feature type="domain" description="Carrier" evidence="5">
    <location>
        <begin position="130"/>
        <end position="205"/>
    </location>
</feature>
<dbReference type="EMBL" id="JBHSOF010000119">
    <property type="protein sequence ID" value="MFC5668499.1"/>
    <property type="molecule type" value="Genomic_DNA"/>
</dbReference>
<dbReference type="InterPro" id="IPR009081">
    <property type="entry name" value="PP-bd_ACP"/>
</dbReference>
<dbReference type="Gene3D" id="1.10.1200.10">
    <property type="entry name" value="ACP-like"/>
    <property type="match status" value="1"/>
</dbReference>
<dbReference type="SMART" id="SM00823">
    <property type="entry name" value="PKS_PP"/>
    <property type="match status" value="1"/>
</dbReference>
<gene>
    <name evidence="6" type="ORF">ACFP3U_36770</name>
</gene>
<organism evidence="6 7">
    <name type="scientific">Kitasatospora misakiensis</name>
    <dbReference type="NCBI Taxonomy" id="67330"/>
    <lineage>
        <taxon>Bacteria</taxon>
        <taxon>Bacillati</taxon>
        <taxon>Actinomycetota</taxon>
        <taxon>Actinomycetes</taxon>
        <taxon>Kitasatosporales</taxon>
        <taxon>Streptomycetaceae</taxon>
        <taxon>Kitasatospora</taxon>
    </lineage>
</organism>
<dbReference type="InterPro" id="IPR020806">
    <property type="entry name" value="PKS_PP-bd"/>
</dbReference>
<dbReference type="Pfam" id="PF00550">
    <property type="entry name" value="PP-binding"/>
    <property type="match status" value="1"/>
</dbReference>
<dbReference type="PANTHER" id="PTHR43775:SF51">
    <property type="entry name" value="INACTIVE PHENOLPHTHIOCEROL SYNTHESIS POLYKETIDE SYNTHASE TYPE I PKS1-RELATED"/>
    <property type="match status" value="1"/>
</dbReference>
<proteinExistence type="predicted"/>
<evidence type="ECO:0000313" key="7">
    <source>
        <dbReference type="Proteomes" id="UP001595975"/>
    </source>
</evidence>
<dbReference type="PANTHER" id="PTHR43775">
    <property type="entry name" value="FATTY ACID SYNTHASE"/>
    <property type="match status" value="1"/>
</dbReference>
<evidence type="ECO:0000256" key="4">
    <source>
        <dbReference type="ARBA" id="ARBA00023268"/>
    </source>
</evidence>
<keyword evidence="7" id="KW-1185">Reference proteome</keyword>
<dbReference type="SUPFAM" id="SSF47336">
    <property type="entry name" value="ACP-like"/>
    <property type="match status" value="1"/>
</dbReference>
<dbReference type="RefSeq" id="WP_380230131.1">
    <property type="nucleotide sequence ID" value="NZ_JBHSOF010000119.1"/>
</dbReference>
<keyword evidence="2" id="KW-0597">Phosphoprotein</keyword>
<dbReference type="SMART" id="SM01294">
    <property type="entry name" value="PKS_PP_betabranch"/>
    <property type="match status" value="1"/>
</dbReference>
<keyword evidence="3" id="KW-0808">Transferase</keyword>
<dbReference type="Gene3D" id="3.40.50.720">
    <property type="entry name" value="NAD(P)-binding Rossmann-like Domain"/>
    <property type="match status" value="1"/>
</dbReference>
<evidence type="ECO:0000313" key="6">
    <source>
        <dbReference type="EMBL" id="MFC5668499.1"/>
    </source>
</evidence>